<dbReference type="GO" id="GO:0006154">
    <property type="term" value="P:adenosine catabolic process"/>
    <property type="evidence" value="ECO:0007669"/>
    <property type="project" value="TreeGrafter"/>
</dbReference>
<dbReference type="PANTHER" id="PTHR11409">
    <property type="entry name" value="ADENOSINE DEAMINASE"/>
    <property type="match status" value="1"/>
</dbReference>
<dbReference type="InterPro" id="IPR006330">
    <property type="entry name" value="Ado/ade_deaminase"/>
</dbReference>
<dbReference type="GO" id="GO:0046103">
    <property type="term" value="P:inosine biosynthetic process"/>
    <property type="evidence" value="ECO:0007669"/>
    <property type="project" value="TreeGrafter"/>
</dbReference>
<dbReference type="SUPFAM" id="SSF51556">
    <property type="entry name" value="Metallo-dependent hydrolases"/>
    <property type="match status" value="1"/>
</dbReference>
<keyword evidence="2" id="KW-1185">Reference proteome</keyword>
<reference evidence="1" key="1">
    <citation type="submission" date="2021-02" db="EMBL/GenBank/DDBJ databases">
        <authorList>
            <person name="Nieuwenhuis M."/>
            <person name="Van De Peppel L.J.J."/>
        </authorList>
    </citation>
    <scope>NUCLEOTIDE SEQUENCE</scope>
    <source>
        <strain evidence="1">D49</strain>
    </source>
</reference>
<protein>
    <recommendedName>
        <fullName evidence="3">Adenosine deaminase</fullName>
    </recommendedName>
</protein>
<dbReference type="OrthoDB" id="7202371at2759"/>
<dbReference type="AlphaFoldDB" id="A0A9P7GVF9"/>
<dbReference type="InterPro" id="IPR032466">
    <property type="entry name" value="Metal_Hydrolase"/>
</dbReference>
<reference evidence="1" key="2">
    <citation type="submission" date="2021-10" db="EMBL/GenBank/DDBJ databases">
        <title>Phylogenomics reveals ancestral predisposition of the termite-cultivated fungus Termitomyces towards a domesticated lifestyle.</title>
        <authorList>
            <person name="Auxier B."/>
            <person name="Grum-Grzhimaylo A."/>
            <person name="Cardenas M.E."/>
            <person name="Lodge J.D."/>
            <person name="Laessoe T."/>
            <person name="Pedersen O."/>
            <person name="Smith M.E."/>
            <person name="Kuyper T.W."/>
            <person name="Franco-Molano E.A."/>
            <person name="Baroni T.J."/>
            <person name="Aanen D.K."/>
        </authorList>
    </citation>
    <scope>NUCLEOTIDE SEQUENCE</scope>
    <source>
        <strain evidence="1">D49</strain>
    </source>
</reference>
<dbReference type="PANTHER" id="PTHR11409:SF39">
    <property type="entry name" value="ADENOSINE DEAMINASE 2"/>
    <property type="match status" value="1"/>
</dbReference>
<evidence type="ECO:0008006" key="3">
    <source>
        <dbReference type="Google" id="ProtNLM"/>
    </source>
</evidence>
<dbReference type="EMBL" id="JABCKI010000019">
    <property type="protein sequence ID" value="KAG5654130.1"/>
    <property type="molecule type" value="Genomic_DNA"/>
</dbReference>
<evidence type="ECO:0000313" key="1">
    <source>
        <dbReference type="EMBL" id="KAG5654130.1"/>
    </source>
</evidence>
<sequence length="261" mass="29759">MASIELKAYNQVRAELIDNDRALRRDRLERTSTETHADQLVRKIRAEEASTIWQQPHASIPHPFPGMEFLTGKEIIVKTKIFELLRKMPKGALLHCHLDATVNASVLLKLSLQQPALHVRVSERLASSNIGTLLPEFRALPPHECSNKRGITDGSYEPNEWVSLGIARKHFDQSLGGPEGFDRWVIGAMMINPVEAYQTHNTVKKIWEKFSSIFLVSTGLIRFAPIFPEYIREFFNSSIQDGISYIEARINFLYEYALTVL</sequence>
<organism evidence="1 2">
    <name type="scientific">Sphagnurus paluster</name>
    <dbReference type="NCBI Taxonomy" id="117069"/>
    <lineage>
        <taxon>Eukaryota</taxon>
        <taxon>Fungi</taxon>
        <taxon>Dikarya</taxon>
        <taxon>Basidiomycota</taxon>
        <taxon>Agaricomycotina</taxon>
        <taxon>Agaricomycetes</taxon>
        <taxon>Agaricomycetidae</taxon>
        <taxon>Agaricales</taxon>
        <taxon>Tricholomatineae</taxon>
        <taxon>Lyophyllaceae</taxon>
        <taxon>Sphagnurus</taxon>
    </lineage>
</organism>
<dbReference type="GO" id="GO:0004000">
    <property type="term" value="F:adenosine deaminase activity"/>
    <property type="evidence" value="ECO:0007669"/>
    <property type="project" value="TreeGrafter"/>
</dbReference>
<evidence type="ECO:0000313" key="2">
    <source>
        <dbReference type="Proteomes" id="UP000717328"/>
    </source>
</evidence>
<dbReference type="Gene3D" id="3.20.20.140">
    <property type="entry name" value="Metal-dependent hydrolases"/>
    <property type="match status" value="1"/>
</dbReference>
<name>A0A9P7GVF9_9AGAR</name>
<accession>A0A9P7GVF9</accession>
<gene>
    <name evidence="1" type="ORF">H0H81_007182</name>
</gene>
<comment type="caution">
    <text evidence="1">The sequence shown here is derived from an EMBL/GenBank/DDBJ whole genome shotgun (WGS) entry which is preliminary data.</text>
</comment>
<proteinExistence type="predicted"/>
<dbReference type="Proteomes" id="UP000717328">
    <property type="component" value="Unassembled WGS sequence"/>
</dbReference>